<keyword evidence="10" id="KW-1278">Translocase</keyword>
<keyword evidence="12" id="KW-0406">Ion transport</keyword>
<evidence type="ECO:0000313" key="18">
    <source>
        <dbReference type="EMBL" id="EFM81256.1"/>
    </source>
</evidence>
<dbReference type="InterPro" id="IPR027256">
    <property type="entry name" value="P-typ_ATPase_IB"/>
</dbReference>
<evidence type="ECO:0000256" key="15">
    <source>
        <dbReference type="ARBA" id="ARBA00049338"/>
    </source>
</evidence>
<evidence type="ECO:0000256" key="12">
    <source>
        <dbReference type="ARBA" id="ARBA00023065"/>
    </source>
</evidence>
<proteinExistence type="inferred from homology"/>
<evidence type="ECO:0000256" key="4">
    <source>
        <dbReference type="ARBA" id="ARBA00022539"/>
    </source>
</evidence>
<comment type="similarity">
    <text evidence="2 16">Belongs to the cation transport ATPase (P-type) (TC 3.A.3) family. Type IB subfamily.</text>
</comment>
<keyword evidence="6 16" id="KW-0812">Transmembrane</keyword>
<dbReference type="InterPro" id="IPR008250">
    <property type="entry name" value="ATPase_P-typ_transduc_dom_A_sf"/>
</dbReference>
<dbReference type="CDD" id="cd00371">
    <property type="entry name" value="HMA"/>
    <property type="match status" value="1"/>
</dbReference>
<keyword evidence="7 16" id="KW-0479">Metal-binding</keyword>
<dbReference type="Gene3D" id="3.30.70.100">
    <property type="match status" value="1"/>
</dbReference>
<feature type="transmembrane region" description="Helical" evidence="16">
    <location>
        <begin position="89"/>
        <end position="105"/>
    </location>
</feature>
<evidence type="ECO:0000256" key="5">
    <source>
        <dbReference type="ARBA" id="ARBA00022553"/>
    </source>
</evidence>
<dbReference type="NCBIfam" id="TIGR01512">
    <property type="entry name" value="ATPase-IB2_Cd"/>
    <property type="match status" value="1"/>
</dbReference>
<feature type="transmembrane region" description="Helical" evidence="16">
    <location>
        <begin position="648"/>
        <end position="667"/>
    </location>
</feature>
<dbReference type="Pfam" id="PF00702">
    <property type="entry name" value="Hydrolase"/>
    <property type="match status" value="1"/>
</dbReference>
<dbReference type="InterPro" id="IPR023299">
    <property type="entry name" value="ATPase_P-typ_cyto_dom_N"/>
</dbReference>
<evidence type="ECO:0000256" key="3">
    <source>
        <dbReference type="ARBA" id="ARBA00022475"/>
    </source>
</evidence>
<dbReference type="PROSITE" id="PS01047">
    <property type="entry name" value="HMA_1"/>
    <property type="match status" value="1"/>
</dbReference>
<feature type="transmembrane region" description="Helical" evidence="16">
    <location>
        <begin position="346"/>
        <end position="367"/>
    </location>
</feature>
<gene>
    <name evidence="18" type="primary">cadA</name>
    <name evidence="18" type="ORF">HMPREF9498_03195</name>
</gene>
<dbReference type="InterPro" id="IPR036412">
    <property type="entry name" value="HAD-like_sf"/>
</dbReference>
<dbReference type="RefSeq" id="WP_002365612.1">
    <property type="nucleotide sequence ID" value="NZ_GL454489.1"/>
</dbReference>
<dbReference type="EC" id="7.2.2.21" evidence="14"/>
<comment type="catalytic activity">
    <reaction evidence="15">
        <text>Cd(2+)(in) + ATP + H2O = Cd(2+)(out) + ADP + phosphate + H(+)</text>
        <dbReference type="Rhea" id="RHEA:12132"/>
        <dbReference type="ChEBI" id="CHEBI:15377"/>
        <dbReference type="ChEBI" id="CHEBI:15378"/>
        <dbReference type="ChEBI" id="CHEBI:30616"/>
        <dbReference type="ChEBI" id="CHEBI:43474"/>
        <dbReference type="ChEBI" id="CHEBI:48775"/>
        <dbReference type="ChEBI" id="CHEBI:456216"/>
        <dbReference type="EC" id="7.2.2.21"/>
    </reaction>
</comment>
<evidence type="ECO:0000256" key="10">
    <source>
        <dbReference type="ARBA" id="ARBA00022967"/>
    </source>
</evidence>
<dbReference type="Gene3D" id="3.40.1110.10">
    <property type="entry name" value="Calcium-transporting ATPase, cytoplasmic domain N"/>
    <property type="match status" value="1"/>
</dbReference>
<evidence type="ECO:0000256" key="9">
    <source>
        <dbReference type="ARBA" id="ARBA00022840"/>
    </source>
</evidence>
<dbReference type="InterPro" id="IPR018303">
    <property type="entry name" value="ATPase_P-typ_P_site"/>
</dbReference>
<dbReference type="SUPFAM" id="SSF55008">
    <property type="entry name" value="HMA, heavy metal-associated domain"/>
    <property type="match status" value="1"/>
</dbReference>
<evidence type="ECO:0000256" key="11">
    <source>
        <dbReference type="ARBA" id="ARBA00022989"/>
    </source>
</evidence>
<keyword evidence="4" id="KW-0104">Cadmium</keyword>
<keyword evidence="9 16" id="KW-0067">ATP-binding</keyword>
<dbReference type="NCBIfam" id="TIGR01494">
    <property type="entry name" value="ATPase_P-type"/>
    <property type="match status" value="1"/>
</dbReference>
<dbReference type="PRINTS" id="PR00119">
    <property type="entry name" value="CATATPASE"/>
</dbReference>
<feature type="transmembrane region" description="Helical" evidence="16">
    <location>
        <begin position="673"/>
        <end position="691"/>
    </location>
</feature>
<dbReference type="GO" id="GO:0046872">
    <property type="term" value="F:metal ion binding"/>
    <property type="evidence" value="ECO:0007669"/>
    <property type="project" value="UniProtKB-KW"/>
</dbReference>
<dbReference type="Pfam" id="PF00403">
    <property type="entry name" value="HMA"/>
    <property type="match status" value="1"/>
</dbReference>
<protein>
    <recommendedName>
        <fullName evidence="14">Cd(2+)-exporting ATPase</fullName>
        <ecNumber evidence="14">7.2.2.21</ecNumber>
    </recommendedName>
</protein>
<evidence type="ECO:0000256" key="8">
    <source>
        <dbReference type="ARBA" id="ARBA00022741"/>
    </source>
</evidence>
<name>A0A125W293_ENTFL</name>
<comment type="subcellular location">
    <subcellularLocation>
        <location evidence="1">Cell membrane</location>
        <topology evidence="1">Multi-pass membrane protein</topology>
    </subcellularLocation>
</comment>
<keyword evidence="13 16" id="KW-0472">Membrane</keyword>
<reference evidence="18 19" key="1">
    <citation type="submission" date="2010-07" db="EMBL/GenBank/DDBJ databases">
        <authorList>
            <person name="Sid Ahmed O."/>
        </authorList>
    </citation>
    <scope>NUCLEOTIDE SEQUENCE [LARGE SCALE GENOMIC DNA]</scope>
    <source>
        <strain evidence="18 19">TX4248</strain>
    </source>
</reference>
<dbReference type="InterPro" id="IPR001757">
    <property type="entry name" value="P_typ_ATPase"/>
</dbReference>
<dbReference type="InterPro" id="IPR059000">
    <property type="entry name" value="ATPase_P-type_domA"/>
</dbReference>
<dbReference type="FunFam" id="2.70.150.10:FF:000002">
    <property type="entry name" value="Copper-transporting ATPase 1, putative"/>
    <property type="match status" value="1"/>
</dbReference>
<evidence type="ECO:0000256" key="6">
    <source>
        <dbReference type="ARBA" id="ARBA00022692"/>
    </source>
</evidence>
<keyword evidence="18" id="KW-0378">Hydrolase</keyword>
<dbReference type="GO" id="GO:0016887">
    <property type="term" value="F:ATP hydrolysis activity"/>
    <property type="evidence" value="ECO:0007669"/>
    <property type="project" value="InterPro"/>
</dbReference>
<organism evidence="18 19">
    <name type="scientific">Enterococcus faecalis TX4248</name>
    <dbReference type="NCBI Taxonomy" id="749495"/>
    <lineage>
        <taxon>Bacteria</taxon>
        <taxon>Bacillati</taxon>
        <taxon>Bacillota</taxon>
        <taxon>Bacilli</taxon>
        <taxon>Lactobacillales</taxon>
        <taxon>Enterococcaceae</taxon>
        <taxon>Enterococcus</taxon>
    </lineage>
</organism>
<feature type="domain" description="HMA" evidence="17">
    <location>
        <begin position="1"/>
        <end position="69"/>
    </location>
</feature>
<sequence>MQKSYKLEGLDCASCADKIEKSVQKIHGVEKARVDFMAEKMTLEVESGHDLEVENEARAVIGKLEPDVKVISLKDVKEEEGRNPNKNRLIRIIIAFVLFLALIIIKPSNNWVALASYLVVYVLIGGDIVKRAVTNIFRGEVFDENFLMSVATIGAFFIGEYPEAVAVMLFYQVGEWFQSAAVDQSRKSIAKLMDIRPDSANLLVNGQIKAVAPDTIEIGQQILVKPGEKVPLDGQIIDGSSMVDTSALTGESVPRTVKVGDEILGGFINKNGALTINVTKKFGDSTVSKILDLVENASSKKAPAENFISKFARYYTPVVVVLAVLLAVIPPFIFPDTSINEWVYRALTFLVISCPCALVISVPLSFFGGIGGASKLGVLIKGSNYLEILANTETIVFDKTGTLTKGNFVVQNITSVVLPEEELLRLTATAEQLSTHPIAISIKESYGKETVPATAIEEVAGHGIKATIEGKTVLVGNAKLMKQFGIEAPEVKEAGTLIFVAIDNQFAGYLVIADQLKPDAISAIKELKAEGVKQTVMLTGDNQQVAEAIAKEVGVDKVYAELLPDGKVDRLEELLKASSPKNKVAFVGDGMNDAPVLARADVGIAMGGLGSDAAIEAADVVIMNDEPSRIASAIKLSRKTLRIVKQNIIFAIAVKIIVLALGALGLASMQAAVFADVGVTIIAVLNAMRCLRVEKMKDNN</sequence>
<dbReference type="AlphaFoldDB" id="A0A125W293"/>
<dbReference type="NCBIfam" id="TIGR01511">
    <property type="entry name" value="ATPase-IB1_Cu"/>
    <property type="match status" value="1"/>
</dbReference>
<dbReference type="Gene3D" id="2.70.150.10">
    <property type="entry name" value="Calcium-transporting ATPase, cytoplasmic transduction domain A"/>
    <property type="match status" value="1"/>
</dbReference>
<evidence type="ECO:0000256" key="2">
    <source>
        <dbReference type="ARBA" id="ARBA00006024"/>
    </source>
</evidence>
<dbReference type="Gene3D" id="3.40.50.1000">
    <property type="entry name" value="HAD superfamily/HAD-like"/>
    <property type="match status" value="1"/>
</dbReference>
<dbReference type="SUPFAM" id="SSF56784">
    <property type="entry name" value="HAD-like"/>
    <property type="match status" value="1"/>
</dbReference>
<feature type="transmembrane region" description="Helical" evidence="16">
    <location>
        <begin position="111"/>
        <end position="129"/>
    </location>
</feature>
<keyword evidence="5" id="KW-0597">Phosphoprotein</keyword>
<dbReference type="Proteomes" id="UP000004846">
    <property type="component" value="Unassembled WGS sequence"/>
</dbReference>
<dbReference type="InterPro" id="IPR023214">
    <property type="entry name" value="HAD_sf"/>
</dbReference>
<dbReference type="InterPro" id="IPR036163">
    <property type="entry name" value="HMA_dom_sf"/>
</dbReference>
<evidence type="ECO:0000259" key="17">
    <source>
        <dbReference type="PROSITE" id="PS50846"/>
    </source>
</evidence>
<dbReference type="CDD" id="cd07548">
    <property type="entry name" value="P-type_ATPase-Cd_Zn_Co_like"/>
    <property type="match status" value="1"/>
</dbReference>
<dbReference type="PRINTS" id="PR00941">
    <property type="entry name" value="CDATPASE"/>
</dbReference>
<evidence type="ECO:0000256" key="7">
    <source>
        <dbReference type="ARBA" id="ARBA00022723"/>
    </source>
</evidence>
<evidence type="ECO:0000313" key="19">
    <source>
        <dbReference type="Proteomes" id="UP000004846"/>
    </source>
</evidence>
<dbReference type="SUPFAM" id="SSF81653">
    <property type="entry name" value="Calcium ATPase, transduction domain A"/>
    <property type="match status" value="1"/>
</dbReference>
<dbReference type="InterPro" id="IPR006121">
    <property type="entry name" value="HMA_dom"/>
</dbReference>
<keyword evidence="3 16" id="KW-1003">Cell membrane</keyword>
<comment type="caution">
    <text evidence="18">The sequence shown here is derived from an EMBL/GenBank/DDBJ whole genome shotgun (WGS) entry which is preliminary data.</text>
</comment>
<keyword evidence="12" id="KW-0813">Transport</keyword>
<dbReference type="PANTHER" id="PTHR48085">
    <property type="entry name" value="CADMIUM/ZINC-TRANSPORTING ATPASE HMA2-RELATED"/>
    <property type="match status" value="1"/>
</dbReference>
<dbReference type="NCBIfam" id="TIGR01525">
    <property type="entry name" value="ATPase-IB_hvy"/>
    <property type="match status" value="1"/>
</dbReference>
<feature type="transmembrane region" description="Helical" evidence="16">
    <location>
        <begin position="314"/>
        <end position="334"/>
    </location>
</feature>
<evidence type="ECO:0000256" key="13">
    <source>
        <dbReference type="ARBA" id="ARBA00023136"/>
    </source>
</evidence>
<evidence type="ECO:0000256" key="1">
    <source>
        <dbReference type="ARBA" id="ARBA00004651"/>
    </source>
</evidence>
<keyword evidence="8 16" id="KW-0547">Nucleotide-binding</keyword>
<accession>A0A125W293</accession>
<dbReference type="SUPFAM" id="SSF81665">
    <property type="entry name" value="Calcium ATPase, transmembrane domain M"/>
    <property type="match status" value="1"/>
</dbReference>
<keyword evidence="11 16" id="KW-1133">Transmembrane helix</keyword>
<dbReference type="PROSITE" id="PS50846">
    <property type="entry name" value="HMA_2"/>
    <property type="match status" value="1"/>
</dbReference>
<evidence type="ECO:0000256" key="14">
    <source>
        <dbReference type="ARBA" id="ARBA00039103"/>
    </source>
</evidence>
<dbReference type="Pfam" id="PF00122">
    <property type="entry name" value="E1-E2_ATPase"/>
    <property type="match status" value="1"/>
</dbReference>
<dbReference type="InterPro" id="IPR023298">
    <property type="entry name" value="ATPase_P-typ_TM_dom_sf"/>
</dbReference>
<dbReference type="GO" id="GO:0005886">
    <property type="term" value="C:plasma membrane"/>
    <property type="evidence" value="ECO:0007669"/>
    <property type="project" value="UniProtKB-SubCell"/>
</dbReference>
<dbReference type="EMBL" id="AEBR01000110">
    <property type="protein sequence ID" value="EFM81256.1"/>
    <property type="molecule type" value="Genomic_DNA"/>
</dbReference>
<dbReference type="GO" id="GO:0005524">
    <property type="term" value="F:ATP binding"/>
    <property type="evidence" value="ECO:0007669"/>
    <property type="project" value="UniProtKB-UniRule"/>
</dbReference>
<dbReference type="InterPro" id="IPR051014">
    <property type="entry name" value="Cation_Transport_ATPase_IB"/>
</dbReference>
<dbReference type="GO" id="GO:0008551">
    <property type="term" value="F:P-type cadmium transporter activity"/>
    <property type="evidence" value="ECO:0007669"/>
    <property type="project" value="UniProtKB-EC"/>
</dbReference>
<evidence type="ECO:0000256" key="16">
    <source>
        <dbReference type="RuleBase" id="RU362081"/>
    </source>
</evidence>
<dbReference type="PANTHER" id="PTHR48085:SF5">
    <property type="entry name" value="CADMIUM_ZINC-TRANSPORTING ATPASE HMA4-RELATED"/>
    <property type="match status" value="1"/>
</dbReference>
<dbReference type="HOGENOM" id="CLU_001771_6_2_9"/>
<dbReference type="PROSITE" id="PS00154">
    <property type="entry name" value="ATPASE_E1_E2"/>
    <property type="match status" value="1"/>
</dbReference>
<dbReference type="InterPro" id="IPR017969">
    <property type="entry name" value="Heavy-metal-associated_CS"/>
</dbReference>